<sequence>MIEAAWAFLVAVASAAWTAVTWAGWIVAGAAVLAVASMVGGAALTWIIRKTKGFGLVAEAPVSELANVGKTAPMETARGEGDESISFLPDEVISQSWIFKLAKALNLPFARWFWGLSVEGLSKVSRDKPYLFVGLHTSHNHDILACIFIVQDETGRTARSLIHRKLATSQPWIRFVGSVPGYRATAVNLLRAGYWVAVIPGGADEAMAGYDAAYTVQWPESRKGFARVAAAAGADIVPVVTSNSEEMKFVPLFWLWSKLGGGVLYHKLLAIPALKHPVRTVGVIAWFISAWISIPLPVKATIHVGEPIVHDPDRSVDDTVAVTKDQLRALIATHQPGGLSYLAALKARWFGGSKPKADRGALRPLEEVVASLKTNIEHGLSSSQVARRAAEAGASSVTGSTVDGQISGGGACCQWKNRIVASVFNSMPTVPGLIRQLPLASILVLLATIAWLLLADGGAESAIALAVLLALHILLKLGRIGYGLVQARGVDELQVTVVDGHAMTFATRNSKRCAVEVKDLVPGDIIALEQGTFIRAAVRLAGASREFKVDTGSTIICPDLGTSVSNVLLPGTAVLAGGGTGVVLAHGGKVPAQLRMLLDEGSYAASSNDGAPQSRLPPGTHRPVKSWFALCVLICFVGVVVAAIRAADEASAGSSRVAELVAITVAIALAIIASTSFTILCDIGYARTVLTFLNRKNMVACRHLERDTLGSLASMTTLVMSHRHLGEEGTDVTAFAVDLEFERAVRDELTRPRPSAHDLLTRLAAADDTASYYSTELLDGCSTNSSSRAYSEELAAAASAEENVLFRLLASLAGSHMSDMDVEPVSLSWMRSVEQRTAFDAGAVAAAAHLQATDASFSGSYLAAFPDFAVGPSAEVSALFGKPNRGTYLVLLGAPDAVIRHTSAARQSAGTAARAAEASGRKVWAIAVAAVPSSVAKDGSIASSELSHTRFALVGFVALDGWHVVPHARSSICDSIRDIREAGVDIAVFGWDVPERQLRSGANEVGLAKRNLAHGNTRAGRELILGLESRGETVGCLVFDGDDGRAFDRGQLLMSNNPENSTHIDSVSLTQPVLATVAPAIVRARLFYVFLDVVLQHWLALLPFVLAPLVFFGASGSLLLLPTPAYVAGLLVSGNLIALSTWLASTDLESVTNVSRELMGFGRTGWARKVAAFAVGCILAVITTYWAATEAKVAGCTDCLTRFDSEAVCHSSLVTVTASVAAMCGLTLGTTLGGTTLLSARPLPVRELAAPIASMAVVAICSAIGSPLGFCVPNHKRGSAVARIVVFSLAMFLVTGILAVVNVALLRRGLGLGSSAAAK</sequence>
<dbReference type="eggNOG" id="ENOG502S9CI">
    <property type="taxonomic scope" value="Eukaryota"/>
</dbReference>
<name>A0A0L0DKA3_THETB</name>
<accession>A0A0L0DKA3</accession>
<protein>
    <recommendedName>
        <fullName evidence="6">Phospholipid/glycerol acyltransferase domain-containing protein</fullName>
    </recommendedName>
</protein>
<evidence type="ECO:0008006" key="6">
    <source>
        <dbReference type="Google" id="ProtNLM"/>
    </source>
</evidence>
<dbReference type="STRING" id="461836.A0A0L0DKA3"/>
<keyword evidence="5" id="KW-1185">Reference proteome</keyword>
<keyword evidence="1" id="KW-0472">Membrane</keyword>
<keyword evidence="1" id="KW-1133">Transmembrane helix</keyword>
<dbReference type="GO" id="GO:0016746">
    <property type="term" value="F:acyltransferase activity"/>
    <property type="evidence" value="ECO:0007669"/>
    <property type="project" value="InterPro"/>
</dbReference>
<dbReference type="SUPFAM" id="SSF69593">
    <property type="entry name" value="Glycerol-3-phosphate (1)-acyltransferase"/>
    <property type="match status" value="1"/>
</dbReference>
<feature type="transmembrane region" description="Helical" evidence="1">
    <location>
        <begin position="627"/>
        <end position="648"/>
    </location>
</feature>
<dbReference type="EMBL" id="GL349470">
    <property type="protein sequence ID" value="KNC51798.1"/>
    <property type="molecule type" value="Genomic_DNA"/>
</dbReference>
<feature type="transmembrane region" description="Helical" evidence="1">
    <location>
        <begin position="1166"/>
        <end position="1188"/>
    </location>
</feature>
<dbReference type="Proteomes" id="UP000054408">
    <property type="component" value="Unassembled WGS sequence"/>
</dbReference>
<gene>
    <name evidence="4" type="ORF">AMSG_12109</name>
</gene>
<feature type="domain" description="Cation-transporting P-type ATPase N-terminal" evidence="2">
    <location>
        <begin position="363"/>
        <end position="393"/>
    </location>
</feature>
<evidence type="ECO:0000259" key="2">
    <source>
        <dbReference type="Pfam" id="PF00690"/>
    </source>
</evidence>
<dbReference type="OrthoDB" id="44277at2759"/>
<feature type="transmembrane region" description="Helical" evidence="1">
    <location>
        <begin position="1248"/>
        <end position="1272"/>
    </location>
</feature>
<dbReference type="InterPro" id="IPR008250">
    <property type="entry name" value="ATPase_P-typ_transduc_dom_A_sf"/>
</dbReference>
<feature type="transmembrane region" description="Helical" evidence="1">
    <location>
        <begin position="437"/>
        <end position="455"/>
    </location>
</feature>
<dbReference type="InterPro" id="IPR004014">
    <property type="entry name" value="ATPase_P-typ_cation-transptr_N"/>
</dbReference>
<evidence type="ECO:0000259" key="3">
    <source>
        <dbReference type="Pfam" id="PF01553"/>
    </source>
</evidence>
<dbReference type="InterPro" id="IPR002123">
    <property type="entry name" value="Plipid/glycerol_acylTrfase"/>
</dbReference>
<dbReference type="GO" id="GO:0016020">
    <property type="term" value="C:membrane"/>
    <property type="evidence" value="ECO:0007669"/>
    <property type="project" value="TreeGrafter"/>
</dbReference>
<organism evidence="4 5">
    <name type="scientific">Thecamonas trahens ATCC 50062</name>
    <dbReference type="NCBI Taxonomy" id="461836"/>
    <lineage>
        <taxon>Eukaryota</taxon>
        <taxon>Apusozoa</taxon>
        <taxon>Apusomonadida</taxon>
        <taxon>Apusomonadidae</taxon>
        <taxon>Thecamonas</taxon>
    </lineage>
</organism>
<feature type="transmembrane region" description="Helical" evidence="1">
    <location>
        <begin position="660"/>
        <end position="686"/>
    </location>
</feature>
<evidence type="ECO:0000313" key="4">
    <source>
        <dbReference type="EMBL" id="KNC51798.1"/>
    </source>
</evidence>
<dbReference type="RefSeq" id="XP_013755767.1">
    <property type="nucleotide sequence ID" value="XM_013900313.1"/>
</dbReference>
<dbReference type="SUPFAM" id="SSF81653">
    <property type="entry name" value="Calcium ATPase, transduction domain A"/>
    <property type="match status" value="1"/>
</dbReference>
<evidence type="ECO:0000313" key="5">
    <source>
        <dbReference type="Proteomes" id="UP000054408"/>
    </source>
</evidence>
<feature type="transmembrane region" description="Helical" evidence="1">
    <location>
        <begin position="1284"/>
        <end position="1305"/>
    </location>
</feature>
<dbReference type="Gene3D" id="2.70.150.10">
    <property type="entry name" value="Calcium-transporting ATPase, cytoplasmic transduction domain A"/>
    <property type="match status" value="1"/>
</dbReference>
<feature type="transmembrane region" description="Helical" evidence="1">
    <location>
        <begin position="1086"/>
        <end position="1113"/>
    </location>
</feature>
<keyword evidence="1" id="KW-0812">Transmembrane</keyword>
<dbReference type="Pfam" id="PF01553">
    <property type="entry name" value="Acyltransferase"/>
    <property type="match status" value="1"/>
</dbReference>
<feature type="transmembrane region" description="Helical" evidence="1">
    <location>
        <begin position="461"/>
        <end position="478"/>
    </location>
</feature>
<proteinExistence type="predicted"/>
<dbReference type="PANTHER" id="PTHR22753">
    <property type="entry name" value="TRANSMEMBRANE PROTEIN 68"/>
    <property type="match status" value="1"/>
</dbReference>
<dbReference type="PANTHER" id="PTHR22753:SF14">
    <property type="entry name" value="MONOACYLGLYCEROL_DIACYLGLYCEROL O-ACYLTRANSFERASE"/>
    <property type="match status" value="1"/>
</dbReference>
<dbReference type="GeneID" id="25570024"/>
<feature type="transmembrane region" description="Helical" evidence="1">
    <location>
        <begin position="25"/>
        <end position="48"/>
    </location>
</feature>
<evidence type="ECO:0000256" key="1">
    <source>
        <dbReference type="SAM" id="Phobius"/>
    </source>
</evidence>
<feature type="domain" description="Phospholipid/glycerol acyltransferase" evidence="3">
    <location>
        <begin position="117"/>
        <end position="241"/>
    </location>
</feature>
<dbReference type="Pfam" id="PF00690">
    <property type="entry name" value="Cation_ATPase_N"/>
    <property type="match status" value="1"/>
</dbReference>
<feature type="transmembrane region" description="Helical" evidence="1">
    <location>
        <begin position="1125"/>
        <end position="1145"/>
    </location>
</feature>
<dbReference type="Gene3D" id="1.20.1110.10">
    <property type="entry name" value="Calcium-transporting ATPase, transmembrane domain"/>
    <property type="match status" value="1"/>
</dbReference>
<reference evidence="4 5" key="1">
    <citation type="submission" date="2010-05" db="EMBL/GenBank/DDBJ databases">
        <title>The Genome Sequence of Thecamonas trahens ATCC 50062.</title>
        <authorList>
            <consortium name="The Broad Institute Genome Sequencing Platform"/>
            <person name="Russ C."/>
            <person name="Cuomo C."/>
            <person name="Shea T."/>
            <person name="Young S.K."/>
            <person name="Zeng Q."/>
            <person name="Koehrsen M."/>
            <person name="Haas B."/>
            <person name="Borodovsky M."/>
            <person name="Guigo R."/>
            <person name="Alvarado L."/>
            <person name="Berlin A."/>
            <person name="Bochicchio J."/>
            <person name="Borenstein D."/>
            <person name="Chapman S."/>
            <person name="Chen Z."/>
            <person name="Freedman E."/>
            <person name="Gellesch M."/>
            <person name="Goldberg J."/>
            <person name="Griggs A."/>
            <person name="Gujja S."/>
            <person name="Heilman E."/>
            <person name="Heiman D."/>
            <person name="Hepburn T."/>
            <person name="Howarth C."/>
            <person name="Jen D."/>
            <person name="Larson L."/>
            <person name="Mehta T."/>
            <person name="Park D."/>
            <person name="Pearson M."/>
            <person name="Roberts A."/>
            <person name="Saif S."/>
            <person name="Shenoy N."/>
            <person name="Sisk P."/>
            <person name="Stolte C."/>
            <person name="Sykes S."/>
            <person name="Thomson T."/>
            <person name="Walk T."/>
            <person name="White J."/>
            <person name="Yandava C."/>
            <person name="Burger G."/>
            <person name="Gray M.W."/>
            <person name="Holland P.W.H."/>
            <person name="King N."/>
            <person name="Lang F.B.F."/>
            <person name="Roger A.J."/>
            <person name="Ruiz-Trillo I."/>
            <person name="Lander E."/>
            <person name="Nusbaum C."/>
        </authorList>
    </citation>
    <scope>NUCLEOTIDE SEQUENCE [LARGE SCALE GENOMIC DNA]</scope>
    <source>
        <strain evidence="4 5">ATCC 50062</strain>
    </source>
</reference>